<evidence type="ECO:0000256" key="1">
    <source>
        <dbReference type="SAM" id="Phobius"/>
    </source>
</evidence>
<evidence type="ECO:0000313" key="3">
    <source>
        <dbReference type="Proteomes" id="UP000594468"/>
    </source>
</evidence>
<name>A0A7S8IF23_9CHLR</name>
<dbReference type="Proteomes" id="UP000594468">
    <property type="component" value="Chromosome"/>
</dbReference>
<evidence type="ECO:0000313" key="2">
    <source>
        <dbReference type="EMBL" id="QPC83142.1"/>
    </source>
</evidence>
<dbReference type="KEGG" id="pmet:G4Y79_01850"/>
<proteinExistence type="predicted"/>
<dbReference type="EMBL" id="CP062983">
    <property type="protein sequence ID" value="QPC83142.1"/>
    <property type="molecule type" value="Genomic_DNA"/>
</dbReference>
<accession>A0A7S8IF23</accession>
<organism evidence="2 3">
    <name type="scientific">Phototrophicus methaneseepsis</name>
    <dbReference type="NCBI Taxonomy" id="2710758"/>
    <lineage>
        <taxon>Bacteria</taxon>
        <taxon>Bacillati</taxon>
        <taxon>Chloroflexota</taxon>
        <taxon>Candidatus Thermofontia</taxon>
        <taxon>Phototrophicales</taxon>
        <taxon>Phototrophicaceae</taxon>
        <taxon>Phototrophicus</taxon>
    </lineage>
</organism>
<feature type="transmembrane region" description="Helical" evidence="1">
    <location>
        <begin position="44"/>
        <end position="70"/>
    </location>
</feature>
<keyword evidence="1" id="KW-0812">Transmembrane</keyword>
<sequence length="82" mass="9257">MKQLLKQIHLPGFDMMGIVLMLWICTLPFIALIVVPLFGPQIGAGIAVALLIAMLLICWGLCIPLVVKLYRNKRRESQRLLE</sequence>
<dbReference type="AlphaFoldDB" id="A0A7S8IF23"/>
<protein>
    <submittedName>
        <fullName evidence="2">Uncharacterized protein</fullName>
    </submittedName>
</protein>
<keyword evidence="3" id="KW-1185">Reference proteome</keyword>
<dbReference type="RefSeq" id="WP_195171211.1">
    <property type="nucleotide sequence ID" value="NZ_CP062983.1"/>
</dbReference>
<reference evidence="2 3" key="1">
    <citation type="submission" date="2020-02" db="EMBL/GenBank/DDBJ databases">
        <authorList>
            <person name="Zheng R.K."/>
            <person name="Sun C.M."/>
        </authorList>
    </citation>
    <scope>NUCLEOTIDE SEQUENCE [LARGE SCALE GENOMIC DNA]</scope>
    <source>
        <strain evidence="3">rifampicinis</strain>
    </source>
</reference>
<keyword evidence="1" id="KW-1133">Transmembrane helix</keyword>
<gene>
    <name evidence="2" type="ORF">G4Y79_01850</name>
</gene>
<keyword evidence="1" id="KW-0472">Membrane</keyword>
<feature type="transmembrane region" description="Helical" evidence="1">
    <location>
        <begin position="12"/>
        <end position="38"/>
    </location>
</feature>